<dbReference type="VEuPathDB" id="FungiDB:FUN_006648"/>
<dbReference type="VEuPathDB" id="FungiDB:RhiirA1_474429"/>
<feature type="compositionally biased region" description="Basic residues" evidence="1">
    <location>
        <begin position="291"/>
        <end position="300"/>
    </location>
</feature>
<dbReference type="Proteomes" id="UP000234323">
    <property type="component" value="Unassembled WGS sequence"/>
</dbReference>
<dbReference type="AlphaFoldDB" id="A0A2I1HIJ4"/>
<gene>
    <name evidence="2" type="ORF">RhiirA4_480841</name>
</gene>
<feature type="compositionally biased region" description="Polar residues" evidence="1">
    <location>
        <begin position="144"/>
        <end position="197"/>
    </location>
</feature>
<dbReference type="VEuPathDB" id="FungiDB:RhiirFUN_002570"/>
<dbReference type="VEuPathDB" id="FungiDB:RhiirA1_469186"/>
<feature type="region of interest" description="Disordered" evidence="1">
    <location>
        <begin position="139"/>
        <end position="197"/>
    </location>
</feature>
<accession>A0A2I1HIJ4</accession>
<sequence>MILPFIFYNLIILRQDKKYSHQWHHRTPPYDRSTENSESFDSKKVSNDNQSHNKNKNEGKDLAALEEEVRYLREVIKQGKLREINEETSSSKKMEQGNSFRTSEEPSQDSNVDNITGLFNLIISEDLLHEKQSTSISFFKPQEKQSTSISSSELQKKQSASIFSKPQEKQSTSTSPSQERQSTSISTSREKQSTFISQEKQNMTLSLRSSVRIQKLHLLPLPFEFNTDSKKMDQKKHHCSESKQEYSDFEQDSDSKDSSDSEKSSYSKQSSSDSKQRPFKFRPSRSQQRSSRSRPSRSRPPKSDQNSQQRSSKSRPPKSDRNSKSQQKSSKSRPSKSRPPKSDQNSQQRSSKSRPPNSKSGQSFSKRRSKSGRKSSSVRQQSHRRTQKYLNIRDMPETLKDALRRELFWIIERIPAENQLDINSTFDSQHNLVTGMIVPTVMAALDSDTYPVTEAIIYDMIHAHHKHQREEHLNKSKFKVHEFEQIKKNSAFHSPEVSETDTENLNEKRNIVIKKLKWRSSTKRTRVYDDDFYEKEQIAPLRSPKWVVGDYQGSLKNEIKKTCYRRTSDSLPQI</sequence>
<keyword evidence="3" id="KW-1185">Reference proteome</keyword>
<dbReference type="VEuPathDB" id="FungiDB:RhiirFUN_008893"/>
<comment type="caution">
    <text evidence="2">The sequence shown here is derived from an EMBL/GenBank/DDBJ whole genome shotgun (WGS) entry which is preliminary data.</text>
</comment>
<feature type="region of interest" description="Disordered" evidence="1">
    <location>
        <begin position="83"/>
        <end position="112"/>
    </location>
</feature>
<dbReference type="VEuPathDB" id="FungiDB:RhiirFUN_002571"/>
<reference evidence="2 3" key="1">
    <citation type="submission" date="2015-10" db="EMBL/GenBank/DDBJ databases">
        <title>Genome analyses suggest a sexual origin of heterokaryosis in a supposedly ancient asexual fungus.</title>
        <authorList>
            <person name="Ropars J."/>
            <person name="Sedzielewska K."/>
            <person name="Noel J."/>
            <person name="Charron P."/>
            <person name="Farinelli L."/>
            <person name="Marton T."/>
            <person name="Kruger M."/>
            <person name="Pelin A."/>
            <person name="Brachmann A."/>
            <person name="Corradi N."/>
        </authorList>
    </citation>
    <scope>NUCLEOTIDE SEQUENCE [LARGE SCALE GENOMIC DNA]</scope>
    <source>
        <strain evidence="2 3">A4</strain>
    </source>
</reference>
<feature type="compositionally biased region" description="Basic and acidic residues" evidence="1">
    <location>
        <begin position="253"/>
        <end position="265"/>
    </location>
</feature>
<organism evidence="2 3">
    <name type="scientific">Rhizophagus irregularis</name>
    <dbReference type="NCBI Taxonomy" id="588596"/>
    <lineage>
        <taxon>Eukaryota</taxon>
        <taxon>Fungi</taxon>
        <taxon>Fungi incertae sedis</taxon>
        <taxon>Mucoromycota</taxon>
        <taxon>Glomeromycotina</taxon>
        <taxon>Glomeromycetes</taxon>
        <taxon>Glomerales</taxon>
        <taxon>Glomeraceae</taxon>
        <taxon>Rhizophagus</taxon>
    </lineage>
</organism>
<feature type="compositionally biased region" description="Basic and acidic residues" evidence="1">
    <location>
        <begin position="28"/>
        <end position="46"/>
    </location>
</feature>
<evidence type="ECO:0000256" key="1">
    <source>
        <dbReference type="SAM" id="MobiDB-lite"/>
    </source>
</evidence>
<feature type="region of interest" description="Disordered" evidence="1">
    <location>
        <begin position="229"/>
        <end position="390"/>
    </location>
</feature>
<name>A0A2I1HIJ4_9GLOM</name>
<feature type="region of interest" description="Disordered" evidence="1">
    <location>
        <begin position="21"/>
        <end position="61"/>
    </location>
</feature>
<protein>
    <submittedName>
        <fullName evidence="2">Uncharacterized protein</fullName>
    </submittedName>
</protein>
<feature type="compositionally biased region" description="Basic residues" evidence="1">
    <location>
        <begin position="330"/>
        <end position="339"/>
    </location>
</feature>
<proteinExistence type="predicted"/>
<feature type="compositionally biased region" description="Basic and acidic residues" evidence="1">
    <location>
        <begin position="83"/>
        <end position="95"/>
    </location>
</feature>
<feature type="compositionally biased region" description="Low complexity" evidence="1">
    <location>
        <begin position="342"/>
        <end position="364"/>
    </location>
</feature>
<evidence type="ECO:0000313" key="3">
    <source>
        <dbReference type="Proteomes" id="UP000234323"/>
    </source>
</evidence>
<dbReference type="EMBL" id="LLXI01003139">
    <property type="protein sequence ID" value="PKY58705.1"/>
    <property type="molecule type" value="Genomic_DNA"/>
</dbReference>
<evidence type="ECO:0000313" key="2">
    <source>
        <dbReference type="EMBL" id="PKY58705.1"/>
    </source>
</evidence>